<feature type="compositionally biased region" description="Low complexity" evidence="1">
    <location>
        <begin position="41"/>
        <end position="60"/>
    </location>
</feature>
<gene>
    <name evidence="2" type="ORF">B0J12DRAFT_699896</name>
</gene>
<evidence type="ECO:0000313" key="2">
    <source>
        <dbReference type="EMBL" id="KAH7049257.1"/>
    </source>
</evidence>
<evidence type="ECO:0000256" key="1">
    <source>
        <dbReference type="SAM" id="MobiDB-lite"/>
    </source>
</evidence>
<feature type="compositionally biased region" description="Low complexity" evidence="1">
    <location>
        <begin position="73"/>
        <end position="82"/>
    </location>
</feature>
<name>A0ABQ8G9L3_9PEZI</name>
<feature type="region of interest" description="Disordered" evidence="1">
    <location>
        <begin position="138"/>
        <end position="165"/>
    </location>
</feature>
<comment type="caution">
    <text evidence="2">The sequence shown here is derived from an EMBL/GenBank/DDBJ whole genome shotgun (WGS) entry which is preliminary data.</text>
</comment>
<dbReference type="EMBL" id="JAGTJR010000014">
    <property type="protein sequence ID" value="KAH7049257.1"/>
    <property type="molecule type" value="Genomic_DNA"/>
</dbReference>
<feature type="region of interest" description="Disordered" evidence="1">
    <location>
        <begin position="1"/>
        <end position="89"/>
    </location>
</feature>
<keyword evidence="3" id="KW-1185">Reference proteome</keyword>
<reference evidence="2 3" key="1">
    <citation type="journal article" date="2021" name="Nat. Commun.">
        <title>Genetic determinants of endophytism in the Arabidopsis root mycobiome.</title>
        <authorList>
            <person name="Mesny F."/>
            <person name="Miyauchi S."/>
            <person name="Thiergart T."/>
            <person name="Pickel B."/>
            <person name="Atanasova L."/>
            <person name="Karlsson M."/>
            <person name="Huettel B."/>
            <person name="Barry K.W."/>
            <person name="Haridas S."/>
            <person name="Chen C."/>
            <person name="Bauer D."/>
            <person name="Andreopoulos W."/>
            <person name="Pangilinan J."/>
            <person name="LaButti K."/>
            <person name="Riley R."/>
            <person name="Lipzen A."/>
            <person name="Clum A."/>
            <person name="Drula E."/>
            <person name="Henrissat B."/>
            <person name="Kohler A."/>
            <person name="Grigoriev I.V."/>
            <person name="Martin F.M."/>
            <person name="Hacquard S."/>
        </authorList>
    </citation>
    <scope>NUCLEOTIDE SEQUENCE [LARGE SCALE GENOMIC DNA]</scope>
    <source>
        <strain evidence="2 3">MPI-SDFR-AT-0080</strain>
    </source>
</reference>
<proteinExistence type="predicted"/>
<evidence type="ECO:0000313" key="3">
    <source>
        <dbReference type="Proteomes" id="UP000774617"/>
    </source>
</evidence>
<dbReference type="Proteomes" id="UP000774617">
    <property type="component" value="Unassembled WGS sequence"/>
</dbReference>
<organism evidence="2 3">
    <name type="scientific">Macrophomina phaseolina</name>
    <dbReference type="NCBI Taxonomy" id="35725"/>
    <lineage>
        <taxon>Eukaryota</taxon>
        <taxon>Fungi</taxon>
        <taxon>Dikarya</taxon>
        <taxon>Ascomycota</taxon>
        <taxon>Pezizomycotina</taxon>
        <taxon>Dothideomycetes</taxon>
        <taxon>Dothideomycetes incertae sedis</taxon>
        <taxon>Botryosphaeriales</taxon>
        <taxon>Botryosphaeriaceae</taxon>
        <taxon>Macrophomina</taxon>
    </lineage>
</organism>
<feature type="compositionally biased region" description="Basic residues" evidence="1">
    <location>
        <begin position="234"/>
        <end position="245"/>
    </location>
</feature>
<sequence length="258" mass="27844">MRNGSRCQKQQQQQPQRRSAGWQAEAGRQRSAGRAPTEGSVAHAASTTPTAAVTVAVARPPRAPRGRPGPGWQGWRRSPPSSRSRRGALTGRLCRWRSAARVPFVRWSQWISPASAASPVRSADRRTMISFRHSAANFLQPAQGPETPPSFKEPPPRVRLPAAPAAAAAAAAPAALPGPPPRLARRGIRQVTRAFTTRPARRGDHARTAARGAQARSRPPRHAAASLALTGLSRHSRRPPCRRSAHQPCARRVSPTRS</sequence>
<accession>A0ABQ8G9L3</accession>
<feature type="region of interest" description="Disordered" evidence="1">
    <location>
        <begin position="194"/>
        <end position="258"/>
    </location>
</feature>
<feature type="compositionally biased region" description="Low complexity" evidence="1">
    <location>
        <begin position="213"/>
        <end position="229"/>
    </location>
</feature>
<protein>
    <submittedName>
        <fullName evidence="2">Uncharacterized protein</fullName>
    </submittedName>
</protein>